<evidence type="ECO:0000313" key="1">
    <source>
        <dbReference type="EMBL" id="CAD7698955.1"/>
    </source>
</evidence>
<accession>A0A8S1J610</accession>
<protein>
    <submittedName>
        <fullName evidence="1">Uncharacterized protein</fullName>
    </submittedName>
</protein>
<keyword evidence="2" id="KW-1185">Reference proteome</keyword>
<dbReference type="Proteomes" id="UP000708148">
    <property type="component" value="Unassembled WGS sequence"/>
</dbReference>
<sequence>MILGCTGEIAFEEGCCWLSAPKNRMAVACKRCPASSHMCEPPNLRNCVWLRCLDVQQPIVAHVMHIAQRKESGTAQQLCPDRPRVLSRRRCRCPSRQSWQLISRSGMLDISPFSHTSYDSMFLLLVLLVITRLSSCTGKLLHIHDSVERG</sequence>
<organism evidence="1 2">
    <name type="scientific">Ostreobium quekettii</name>
    <dbReference type="NCBI Taxonomy" id="121088"/>
    <lineage>
        <taxon>Eukaryota</taxon>
        <taxon>Viridiplantae</taxon>
        <taxon>Chlorophyta</taxon>
        <taxon>core chlorophytes</taxon>
        <taxon>Ulvophyceae</taxon>
        <taxon>TCBD clade</taxon>
        <taxon>Bryopsidales</taxon>
        <taxon>Ostreobineae</taxon>
        <taxon>Ostreobiaceae</taxon>
        <taxon>Ostreobium</taxon>
    </lineage>
</organism>
<proteinExistence type="predicted"/>
<reference evidence="1" key="1">
    <citation type="submission" date="2020-12" db="EMBL/GenBank/DDBJ databases">
        <authorList>
            <person name="Iha C."/>
        </authorList>
    </citation>
    <scope>NUCLEOTIDE SEQUENCE</scope>
</reference>
<name>A0A8S1J610_9CHLO</name>
<evidence type="ECO:0000313" key="2">
    <source>
        <dbReference type="Proteomes" id="UP000708148"/>
    </source>
</evidence>
<gene>
    <name evidence="1" type="ORF">OSTQU699_LOCUS4314</name>
</gene>
<comment type="caution">
    <text evidence="1">The sequence shown here is derived from an EMBL/GenBank/DDBJ whole genome shotgun (WGS) entry which is preliminary data.</text>
</comment>
<dbReference type="AlphaFoldDB" id="A0A8S1J610"/>
<dbReference type="EMBL" id="CAJHUC010000927">
    <property type="protein sequence ID" value="CAD7698955.1"/>
    <property type="molecule type" value="Genomic_DNA"/>
</dbReference>